<proteinExistence type="predicted"/>
<feature type="chain" id="PRO_5006065384" evidence="2">
    <location>
        <begin position="30"/>
        <end position="145"/>
    </location>
</feature>
<name>A0A0P1ILF2_9RHOB</name>
<keyword evidence="2" id="KW-0732">Signal</keyword>
<dbReference type="Proteomes" id="UP000051184">
    <property type="component" value="Unassembled WGS sequence"/>
</dbReference>
<evidence type="ECO:0000256" key="2">
    <source>
        <dbReference type="SAM" id="SignalP"/>
    </source>
</evidence>
<dbReference type="OrthoDB" id="7876829at2"/>
<organism evidence="3 4">
    <name type="scientific">Cognatishimia activa</name>
    <dbReference type="NCBI Taxonomy" id="1715691"/>
    <lineage>
        <taxon>Bacteria</taxon>
        <taxon>Pseudomonadati</taxon>
        <taxon>Pseudomonadota</taxon>
        <taxon>Alphaproteobacteria</taxon>
        <taxon>Rhodobacterales</taxon>
        <taxon>Paracoccaceae</taxon>
        <taxon>Cognatishimia</taxon>
    </lineage>
</organism>
<dbReference type="EMBL" id="CYUE01000002">
    <property type="protein sequence ID" value="CUK24423.1"/>
    <property type="molecule type" value="Genomic_DNA"/>
</dbReference>
<dbReference type="RefSeq" id="WP_058313438.1">
    <property type="nucleotide sequence ID" value="NZ_CYTO01000008.1"/>
</dbReference>
<evidence type="ECO:0000313" key="4">
    <source>
        <dbReference type="Proteomes" id="UP000051184"/>
    </source>
</evidence>
<dbReference type="STRING" id="1715691.TA5113_00831"/>
<feature type="signal peptide" evidence="2">
    <location>
        <begin position="1"/>
        <end position="29"/>
    </location>
</feature>
<feature type="region of interest" description="Disordered" evidence="1">
    <location>
        <begin position="55"/>
        <end position="75"/>
    </location>
</feature>
<evidence type="ECO:0000256" key="1">
    <source>
        <dbReference type="SAM" id="MobiDB-lite"/>
    </source>
</evidence>
<reference evidence="4" key="1">
    <citation type="submission" date="2015-09" db="EMBL/GenBank/DDBJ databases">
        <authorList>
            <person name="Rodrigo-Torres Lidia"/>
            <person name="Arahal R.David."/>
        </authorList>
    </citation>
    <scope>NUCLEOTIDE SEQUENCE [LARGE SCALE GENOMIC DNA]</scope>
    <source>
        <strain evidence="4">CECT 5114</strain>
    </source>
</reference>
<evidence type="ECO:0000313" key="3">
    <source>
        <dbReference type="EMBL" id="CUK24423.1"/>
    </source>
</evidence>
<accession>A0A0P1ILF2</accession>
<keyword evidence="4" id="KW-1185">Reference proteome</keyword>
<sequence length="145" mass="16182">MSTKFIKSILIAAVAVTGITVATASPAKAGNDDLAKFLFGATALIIIGKAISDSDAQASEKYQPGRKYTPKPKPRFSKALPGRCLRRHHTWDGRVRMMGRNCLNKHYSHVNRLPESCRTRVRTDNGVRRGYQMRCLRNKGFYIAS</sequence>
<gene>
    <name evidence="3" type="ORF">TA5114_00206</name>
</gene>
<protein>
    <submittedName>
        <fullName evidence="3">Uncharacterized protein</fullName>
    </submittedName>
</protein>
<dbReference type="AlphaFoldDB" id="A0A0P1ILF2"/>